<sequence length="579" mass="63125">MPEQEQEASKKSDHDLPVYRVVLIGMPGAGKSRIGWEISKMLGATFIDTDEEIVAREGRSISDIFAQDGQEAFRIIEQTLIDQLLDQSLKSNKSQVLALGGGALTHPQTAQAVEHFAAQGGSVVYLDTDPDDAIEHAVRRKGARPLLEDDPRGTWMKLYRQRSDQYIRLSTVRVSTRGKTPQGTAATVMDALREKRITVKNRDGDYQVVVGSNLFMHIPQVLSSWHPEPNKIGLIHTAPTQAHSDKVRGILRQHGYQVVEMVIPDAEKGKTIQTLSTVWKKLGLEGFTRSDALIGLGGGAATDAAGFAAATWMRGISYINCPTSLLAMVDASVGGKTGINTAQGKNLVGSFYTPRLVLSDVETLKTLPADIFTEGLGEVVKCGFIADPSLVDILENNASWLKNCIPATLTEDQVAVVTDLIERSVRVKAAYVGKDFTEQGLREFLNYGHTLGHVIELMEGFTVRHGQAVSVGMVFAAELARIEGLIDDDLVDRHRRVLASLGLQTSWRVPDPDKVIALMHRDKKARGPLMRFVVLHGLGQPDHLDGPDERDIREALRGISTSSQDSTSVTMTGVGKTAA</sequence>
<evidence type="ECO:0000256" key="1">
    <source>
        <dbReference type="ARBA" id="ARBA00001393"/>
    </source>
</evidence>
<feature type="domain" description="3-dehydroquinate synthase N-terminal" evidence="13">
    <location>
        <begin position="261"/>
        <end position="372"/>
    </location>
</feature>
<evidence type="ECO:0000256" key="12">
    <source>
        <dbReference type="SAM" id="MobiDB-lite"/>
    </source>
</evidence>
<keyword evidence="10" id="KW-0418">Kinase</keyword>
<evidence type="ECO:0000256" key="5">
    <source>
        <dbReference type="ARBA" id="ARBA00022605"/>
    </source>
</evidence>
<comment type="similarity">
    <text evidence="10">Belongs to the shikimate kinase family.</text>
</comment>
<feature type="binding site" evidence="11">
    <location>
        <begin position="265"/>
        <end position="270"/>
    </location>
    <ligand>
        <name>NAD(+)</name>
        <dbReference type="ChEBI" id="CHEBI:57540"/>
    </ligand>
</feature>
<feature type="binding site" evidence="11">
    <location>
        <begin position="323"/>
        <end position="324"/>
    </location>
    <ligand>
        <name>NAD(+)</name>
        <dbReference type="ChEBI" id="CHEBI:57540"/>
    </ligand>
</feature>
<comment type="similarity">
    <text evidence="11">Belongs to the sugar phosphate cyclases superfamily. Dehydroquinate synthase family.</text>
</comment>
<dbReference type="CDD" id="cd08195">
    <property type="entry name" value="DHQS"/>
    <property type="match status" value="1"/>
</dbReference>
<evidence type="ECO:0000256" key="9">
    <source>
        <dbReference type="ARBA" id="ARBA00023268"/>
    </source>
</evidence>
<dbReference type="GO" id="GO:0000287">
    <property type="term" value="F:magnesium ion binding"/>
    <property type="evidence" value="ECO:0007669"/>
    <property type="project" value="UniProtKB-UniRule"/>
</dbReference>
<comment type="caution">
    <text evidence="10">Lacks conserved residue(s) required for the propagation of feature annotation.</text>
</comment>
<dbReference type="CDD" id="cd00464">
    <property type="entry name" value="SK"/>
    <property type="match status" value="1"/>
</dbReference>
<evidence type="ECO:0000259" key="14">
    <source>
        <dbReference type="Pfam" id="PF24621"/>
    </source>
</evidence>
<comment type="pathway">
    <text evidence="10">Metabolic intermediate biosynthesis; chorismate biosynthesis; chorismate from D-erythrose 4-phosphate and phosphoenolpyruvate: step 5/7.</text>
</comment>
<dbReference type="HAMAP" id="MF_00110">
    <property type="entry name" value="DHQ_synthase"/>
    <property type="match status" value="1"/>
</dbReference>
<dbReference type="InterPro" id="IPR000623">
    <property type="entry name" value="Shikimate_kinase/TSH1"/>
</dbReference>
<feature type="domain" description="3-dehydroquinate synthase C-terminal" evidence="14">
    <location>
        <begin position="375"/>
        <end position="525"/>
    </location>
</feature>
<dbReference type="UniPathway" id="UPA00053">
    <property type="reaction ID" value="UER00085"/>
</dbReference>
<dbReference type="EC" id="2.7.1.71" evidence="10"/>
<comment type="catalytic activity">
    <reaction evidence="1 11">
        <text>7-phospho-2-dehydro-3-deoxy-D-arabino-heptonate = 3-dehydroquinate + phosphate</text>
        <dbReference type="Rhea" id="RHEA:21968"/>
        <dbReference type="ChEBI" id="CHEBI:32364"/>
        <dbReference type="ChEBI" id="CHEBI:43474"/>
        <dbReference type="ChEBI" id="CHEBI:58394"/>
        <dbReference type="EC" id="4.2.3.4"/>
    </reaction>
</comment>
<keyword evidence="8 11" id="KW-0456">Lyase</keyword>
<feature type="region of interest" description="Disordered" evidence="12">
    <location>
        <begin position="559"/>
        <end position="579"/>
    </location>
</feature>
<dbReference type="PANTHER" id="PTHR43622:SF7">
    <property type="entry name" value="3-DEHYDROQUINATE SYNTHASE, CHLOROPLASTIC"/>
    <property type="match status" value="1"/>
</dbReference>
<gene>
    <name evidence="11" type="primary">aroB</name>
    <name evidence="10" type="synonym">aroK</name>
    <name evidence="15" type="ORF">HMPREF9020_00685</name>
</gene>
<comment type="catalytic activity">
    <reaction evidence="10">
        <text>shikimate + ATP = 3-phosphoshikimate + ADP + H(+)</text>
        <dbReference type="Rhea" id="RHEA:13121"/>
        <dbReference type="ChEBI" id="CHEBI:15378"/>
        <dbReference type="ChEBI" id="CHEBI:30616"/>
        <dbReference type="ChEBI" id="CHEBI:36208"/>
        <dbReference type="ChEBI" id="CHEBI:145989"/>
        <dbReference type="ChEBI" id="CHEBI:456216"/>
        <dbReference type="EC" id="2.7.1.71"/>
    </reaction>
</comment>
<accession>W5IJL9</accession>
<feature type="binding site" evidence="11">
    <location>
        <begin position="363"/>
        <end position="366"/>
    </location>
    <ligand>
        <name>NAD(+)</name>
        <dbReference type="ChEBI" id="CHEBI:57540"/>
    </ligand>
</feature>
<reference evidence="15 16" key="1">
    <citation type="submission" date="2012-01" db="EMBL/GenBank/DDBJ databases">
        <title>The Genome Sequence of Scardovia inopinata F0304.</title>
        <authorList>
            <consortium name="The Broad Institute Genome Sequencing Platform"/>
            <person name="Earl A."/>
            <person name="Ward D."/>
            <person name="Feldgarden M."/>
            <person name="Gevers D."/>
            <person name="Izard J."/>
            <person name="Baranova O.V."/>
            <person name="Blanton J.M."/>
            <person name="Tanner A.C."/>
            <person name="Dewhirst F.E."/>
            <person name="Young S.K."/>
            <person name="Zeng Q."/>
            <person name="Gargeya S."/>
            <person name="Fitzgerald M."/>
            <person name="Haas B."/>
            <person name="Abouelleil A."/>
            <person name="Alvarado L."/>
            <person name="Arachchi H.M."/>
            <person name="Berlin A."/>
            <person name="Chapman S.B."/>
            <person name="Gearin G."/>
            <person name="Goldberg J."/>
            <person name="Griggs A."/>
            <person name="Gujja S."/>
            <person name="Hansen M."/>
            <person name="Heiman D."/>
            <person name="Howarth C."/>
            <person name="Larimer J."/>
            <person name="Lui A."/>
            <person name="MacDonald P.J."/>
            <person name="McCowen C."/>
            <person name="Montmayeur A."/>
            <person name="Murphy C."/>
            <person name="Neiman D."/>
            <person name="Pearson M."/>
            <person name="Priest M."/>
            <person name="Roberts A."/>
            <person name="Saif S."/>
            <person name="Shea T."/>
            <person name="Sisk P."/>
            <person name="Stolte C."/>
            <person name="Sykes S."/>
            <person name="Wortman J."/>
            <person name="Nusbaum C."/>
            <person name="Birren B."/>
        </authorList>
    </citation>
    <scope>NUCLEOTIDE SEQUENCE [LARGE SCALE GENOMIC DNA]</scope>
    <source>
        <strain evidence="15 16">F0304</strain>
    </source>
</reference>
<dbReference type="SUPFAM" id="SSF52540">
    <property type="entry name" value="P-loop containing nucleoside triphosphate hydrolases"/>
    <property type="match status" value="1"/>
</dbReference>
<keyword evidence="5 11" id="KW-0028">Amino-acid biosynthesis</keyword>
<feature type="binding site" evidence="11">
    <location>
        <position position="449"/>
    </location>
    <ligand>
        <name>Zn(2+)</name>
        <dbReference type="ChEBI" id="CHEBI:29105"/>
    </ligand>
</feature>
<feature type="binding site" evidence="11">
    <location>
        <position position="345"/>
    </location>
    <ligand>
        <name>NAD(+)</name>
        <dbReference type="ChEBI" id="CHEBI:57540"/>
    </ligand>
</feature>
<evidence type="ECO:0000256" key="4">
    <source>
        <dbReference type="ARBA" id="ARBA00022490"/>
    </source>
</evidence>
<keyword evidence="16" id="KW-1185">Reference proteome</keyword>
<keyword evidence="10" id="KW-0067">ATP-binding</keyword>
<keyword evidence="4 11" id="KW-0963">Cytoplasm</keyword>
<comment type="subcellular location">
    <subcellularLocation>
        <location evidence="11">Cytoplasm</location>
    </subcellularLocation>
</comment>
<comment type="cofactor">
    <cofactor evidence="2 11">
        <name>NAD(+)</name>
        <dbReference type="ChEBI" id="CHEBI:57540"/>
    </cofactor>
</comment>
<feature type="binding site" evidence="10">
    <location>
        <position position="74"/>
    </location>
    <ligand>
        <name>substrate</name>
    </ligand>
</feature>
<dbReference type="SUPFAM" id="SSF56796">
    <property type="entry name" value="Dehydroquinate synthase-like"/>
    <property type="match status" value="1"/>
</dbReference>
<feature type="binding site" evidence="10">
    <location>
        <position position="162"/>
    </location>
    <ligand>
        <name>substrate</name>
    </ligand>
</feature>
<dbReference type="Gene3D" id="3.40.50.300">
    <property type="entry name" value="P-loop containing nucleotide triphosphate hydrolases"/>
    <property type="match status" value="1"/>
</dbReference>
<keyword evidence="6 11" id="KW-0520">NAD</keyword>
<organism evidence="15 16">
    <name type="scientific">Scardovia inopinata F0304</name>
    <dbReference type="NCBI Taxonomy" id="641146"/>
    <lineage>
        <taxon>Bacteria</taxon>
        <taxon>Bacillati</taxon>
        <taxon>Actinomycetota</taxon>
        <taxon>Actinomycetes</taxon>
        <taxon>Bifidobacteriales</taxon>
        <taxon>Bifidobacteriaceae</taxon>
        <taxon>Scardovia</taxon>
    </lineage>
</organism>
<evidence type="ECO:0000256" key="2">
    <source>
        <dbReference type="ARBA" id="ARBA00001911"/>
    </source>
</evidence>
<comment type="caution">
    <text evidence="15">The sequence shown here is derived from an EMBL/GenBank/DDBJ whole genome shotgun (WGS) entry which is preliminary data.</text>
</comment>
<comment type="pathway">
    <text evidence="3 11">Metabolic intermediate biosynthesis; chorismate biosynthesis; chorismate from D-erythrose 4-phosphate and phosphoenolpyruvate: step 2/7.</text>
</comment>
<keyword evidence="11" id="KW-0479">Metal-binding</keyword>
<comment type="cofactor">
    <cofactor evidence="10">
        <name>Mg(2+)</name>
        <dbReference type="ChEBI" id="CHEBI:18420"/>
    </cofactor>
    <text evidence="10">Binds 1 Mg(2+) ion per subunit.</text>
</comment>
<dbReference type="GO" id="GO:0004765">
    <property type="term" value="F:shikimate kinase activity"/>
    <property type="evidence" value="ECO:0007669"/>
    <property type="project" value="UniProtKB-UniRule"/>
</dbReference>
<dbReference type="Gene3D" id="3.40.50.1970">
    <property type="match status" value="1"/>
</dbReference>
<evidence type="ECO:0000256" key="8">
    <source>
        <dbReference type="ARBA" id="ARBA00023239"/>
    </source>
</evidence>
<dbReference type="EC" id="4.2.3.4" evidence="11"/>
<evidence type="ECO:0000256" key="6">
    <source>
        <dbReference type="ARBA" id="ARBA00023027"/>
    </source>
</evidence>
<dbReference type="eggNOG" id="COG0337">
    <property type="taxonomic scope" value="Bacteria"/>
</dbReference>
<dbReference type="GO" id="GO:0008652">
    <property type="term" value="P:amino acid biosynthetic process"/>
    <property type="evidence" value="ECO:0007669"/>
    <property type="project" value="UniProtKB-KW"/>
</dbReference>
<dbReference type="GO" id="GO:0003856">
    <property type="term" value="F:3-dehydroquinate synthase activity"/>
    <property type="evidence" value="ECO:0007669"/>
    <property type="project" value="UniProtKB-UniRule"/>
</dbReference>
<feature type="binding site" evidence="10">
    <location>
        <position position="50"/>
    </location>
    <ligand>
        <name>substrate</name>
    </ligand>
</feature>
<evidence type="ECO:0000313" key="15">
    <source>
        <dbReference type="EMBL" id="EFG27053.1"/>
    </source>
</evidence>
<dbReference type="Proteomes" id="UP000005777">
    <property type="component" value="Unassembled WGS sequence"/>
</dbReference>
<evidence type="ECO:0000259" key="13">
    <source>
        <dbReference type="Pfam" id="PF01761"/>
    </source>
</evidence>
<evidence type="ECO:0000256" key="11">
    <source>
        <dbReference type="HAMAP-Rule" id="MF_00110"/>
    </source>
</evidence>
<dbReference type="InterPro" id="IPR030960">
    <property type="entry name" value="DHQS/DOIS_N"/>
</dbReference>
<keyword evidence="9" id="KW-0511">Multifunctional enzyme</keyword>
<evidence type="ECO:0000256" key="3">
    <source>
        <dbReference type="ARBA" id="ARBA00004661"/>
    </source>
</evidence>
<comment type="function">
    <text evidence="11">Catalyzes the conversion of 3-deoxy-D-arabino-heptulosonate 7-phosphate (DAHP) to dehydroquinate (DHQ).</text>
</comment>
<proteinExistence type="inferred from homology"/>
<keyword evidence="11" id="KW-0547">Nucleotide-binding</keyword>
<dbReference type="Pfam" id="PF01202">
    <property type="entry name" value="SKI"/>
    <property type="match status" value="1"/>
</dbReference>
<dbReference type="Gene3D" id="1.20.1090.10">
    <property type="entry name" value="Dehydroquinate synthase-like - alpha domain"/>
    <property type="match status" value="1"/>
</dbReference>
<comment type="function">
    <text evidence="10">Catalyzes the specific phosphorylation of the 3-hydroxyl group of shikimic acid using ATP as a cosubstrate.</text>
</comment>
<keyword evidence="11" id="KW-0862">Zinc</keyword>
<keyword evidence="10" id="KW-0460">Magnesium</keyword>
<dbReference type="NCBIfam" id="TIGR01357">
    <property type="entry name" value="aroB"/>
    <property type="match status" value="1"/>
</dbReference>
<feature type="compositionally biased region" description="Polar residues" evidence="12">
    <location>
        <begin position="559"/>
        <end position="571"/>
    </location>
</feature>
<dbReference type="Pfam" id="PF24621">
    <property type="entry name" value="DHQS_C"/>
    <property type="match status" value="1"/>
</dbReference>
<dbReference type="NCBIfam" id="NF010627">
    <property type="entry name" value="PRK14021.1"/>
    <property type="match status" value="1"/>
</dbReference>
<dbReference type="PANTHER" id="PTHR43622">
    <property type="entry name" value="3-DEHYDROQUINATE SYNTHASE"/>
    <property type="match status" value="1"/>
</dbReference>
<dbReference type="InterPro" id="IPR050071">
    <property type="entry name" value="Dehydroquinate_synthase"/>
</dbReference>
<keyword evidence="10" id="KW-0808">Transferase</keyword>
<name>W5IJL9_SCAIO</name>
<feature type="binding site" evidence="10">
    <location>
        <position position="144"/>
    </location>
    <ligand>
        <name>ATP</name>
        <dbReference type="ChEBI" id="CHEBI:30616"/>
    </ligand>
</feature>
<dbReference type="GO" id="GO:0009073">
    <property type="term" value="P:aromatic amino acid family biosynthetic process"/>
    <property type="evidence" value="ECO:0007669"/>
    <property type="project" value="UniProtKB-KW"/>
</dbReference>
<evidence type="ECO:0000313" key="16">
    <source>
        <dbReference type="Proteomes" id="UP000005777"/>
    </source>
</evidence>
<keyword evidence="11" id="KW-0170">Cobalt</keyword>
<keyword evidence="7 11" id="KW-0057">Aromatic amino acid biosynthesis</keyword>
<dbReference type="Pfam" id="PF01761">
    <property type="entry name" value="DHQ_synthase"/>
    <property type="match status" value="1"/>
</dbReference>
<dbReference type="RefSeq" id="WP_006293052.1">
    <property type="nucleotide sequence ID" value="NZ_GG770225.1"/>
</dbReference>
<feature type="binding site" evidence="10">
    <location>
        <begin position="28"/>
        <end position="33"/>
    </location>
    <ligand>
        <name>ATP</name>
        <dbReference type="ChEBI" id="CHEBI:30616"/>
    </ligand>
</feature>
<dbReference type="AlphaFoldDB" id="W5IJL9"/>
<feature type="binding site" evidence="11">
    <location>
        <position position="378"/>
    </location>
    <ligand>
        <name>Zn(2+)</name>
        <dbReference type="ChEBI" id="CHEBI:29105"/>
    </ligand>
</feature>
<dbReference type="EMBL" id="ADCX01000003">
    <property type="protein sequence ID" value="EFG27053.1"/>
    <property type="molecule type" value="Genomic_DNA"/>
</dbReference>
<dbReference type="InterPro" id="IPR027417">
    <property type="entry name" value="P-loop_NTPase"/>
</dbReference>
<evidence type="ECO:0000256" key="10">
    <source>
        <dbReference type="HAMAP-Rule" id="MF_00109"/>
    </source>
</evidence>
<dbReference type="HAMAP" id="MF_00109">
    <property type="entry name" value="Shikimate_kinase"/>
    <property type="match status" value="1"/>
</dbReference>
<dbReference type="InterPro" id="IPR056179">
    <property type="entry name" value="DHQS_C"/>
</dbReference>
<dbReference type="GO" id="GO:0005524">
    <property type="term" value="F:ATP binding"/>
    <property type="evidence" value="ECO:0007669"/>
    <property type="project" value="UniProtKB-UniRule"/>
</dbReference>
<dbReference type="GO" id="GO:0005737">
    <property type="term" value="C:cytoplasm"/>
    <property type="evidence" value="ECO:0007669"/>
    <property type="project" value="UniProtKB-SubCell"/>
</dbReference>
<feature type="binding site" evidence="11">
    <location>
        <position position="465"/>
    </location>
    <ligand>
        <name>Zn(2+)</name>
        <dbReference type="ChEBI" id="CHEBI:29105"/>
    </ligand>
</feature>
<comment type="cofactor">
    <cofactor evidence="11">
        <name>Co(2+)</name>
        <dbReference type="ChEBI" id="CHEBI:48828"/>
    </cofactor>
    <cofactor evidence="11">
        <name>Zn(2+)</name>
        <dbReference type="ChEBI" id="CHEBI:29105"/>
    </cofactor>
    <text evidence="11">Binds 1 divalent metal cation per subunit. Can use either Co(2+) or Zn(2+).</text>
</comment>
<dbReference type="HOGENOM" id="CLU_001201_5_2_11"/>
<feature type="binding site" evidence="10">
    <location>
        <position position="101"/>
    </location>
    <ligand>
        <name>substrate</name>
    </ligand>
</feature>
<dbReference type="InterPro" id="IPR031322">
    <property type="entry name" value="Shikimate/glucono_kinase"/>
</dbReference>
<evidence type="ECO:0000256" key="7">
    <source>
        <dbReference type="ARBA" id="ARBA00023141"/>
    </source>
</evidence>
<protein>
    <recommendedName>
        <fullName evidence="10 11">Multifunctional fusion protein</fullName>
    </recommendedName>
    <domain>
        <recommendedName>
            <fullName evidence="10">Shikimate kinase</fullName>
            <shortName evidence="10">SK</shortName>
            <ecNumber evidence="10">2.7.1.71</ecNumber>
        </recommendedName>
    </domain>
    <domain>
        <recommendedName>
            <fullName evidence="11">3-dehydroquinate synthase</fullName>
            <shortName evidence="11">DHQS</shortName>
            <ecNumber evidence="11">4.2.3.4</ecNumber>
        </recommendedName>
    </domain>
</protein>
<feature type="binding site" evidence="11">
    <location>
        <position position="336"/>
    </location>
    <ligand>
        <name>NAD(+)</name>
        <dbReference type="ChEBI" id="CHEBI:57540"/>
    </ligand>
</feature>
<dbReference type="PRINTS" id="PR01100">
    <property type="entry name" value="SHIKIMTKNASE"/>
</dbReference>
<dbReference type="GO" id="GO:0009423">
    <property type="term" value="P:chorismate biosynthetic process"/>
    <property type="evidence" value="ECO:0007669"/>
    <property type="project" value="UniProtKB-UniRule"/>
</dbReference>
<feature type="binding site" evidence="10">
    <location>
        <position position="32"/>
    </location>
    <ligand>
        <name>Mg(2+)</name>
        <dbReference type="ChEBI" id="CHEBI:18420"/>
    </ligand>
</feature>
<comment type="subunit">
    <text evidence="10">Monomer.</text>
</comment>
<feature type="binding site" evidence="11">
    <location>
        <begin position="299"/>
        <end position="303"/>
    </location>
    <ligand>
        <name>NAD(+)</name>
        <dbReference type="ChEBI" id="CHEBI:57540"/>
    </ligand>
</feature>
<dbReference type="InterPro" id="IPR016037">
    <property type="entry name" value="DHQ_synth_AroB"/>
</dbReference>